<keyword evidence="2" id="KW-1185">Reference proteome</keyword>
<organism evidence="1 2">
    <name type="scientific">Piedraia hortae CBS 480.64</name>
    <dbReference type="NCBI Taxonomy" id="1314780"/>
    <lineage>
        <taxon>Eukaryota</taxon>
        <taxon>Fungi</taxon>
        <taxon>Dikarya</taxon>
        <taxon>Ascomycota</taxon>
        <taxon>Pezizomycotina</taxon>
        <taxon>Dothideomycetes</taxon>
        <taxon>Dothideomycetidae</taxon>
        <taxon>Capnodiales</taxon>
        <taxon>Piedraiaceae</taxon>
        <taxon>Piedraia</taxon>
    </lineage>
</organism>
<accession>A0A6A7BXB9</accession>
<dbReference type="Proteomes" id="UP000799421">
    <property type="component" value="Unassembled WGS sequence"/>
</dbReference>
<sequence>METSRPDRRITENISWAAEGDSTGCVNALTDLPCRILPAFPSALHLPDFGLEERVGWKRLGSFVFGWKTYVLQYLLCKRAYQTYSIALDTPSHESFAVNRYSMFLKSSIASASNSARPGIQGSPLIFEWQVFATIMTFCFSTDWIRHSG</sequence>
<proteinExistence type="predicted"/>
<dbReference type="AlphaFoldDB" id="A0A6A7BXB9"/>
<gene>
    <name evidence="1" type="ORF">K470DRAFT_101188</name>
</gene>
<evidence type="ECO:0000313" key="1">
    <source>
        <dbReference type="EMBL" id="KAF2859365.1"/>
    </source>
</evidence>
<reference evidence="1" key="1">
    <citation type="journal article" date="2020" name="Stud. Mycol.">
        <title>101 Dothideomycetes genomes: a test case for predicting lifestyles and emergence of pathogens.</title>
        <authorList>
            <person name="Haridas S."/>
            <person name="Albert R."/>
            <person name="Binder M."/>
            <person name="Bloem J."/>
            <person name="Labutti K."/>
            <person name="Salamov A."/>
            <person name="Andreopoulos B."/>
            <person name="Baker S."/>
            <person name="Barry K."/>
            <person name="Bills G."/>
            <person name="Bluhm B."/>
            <person name="Cannon C."/>
            <person name="Castanera R."/>
            <person name="Culley D."/>
            <person name="Daum C."/>
            <person name="Ezra D."/>
            <person name="Gonzalez J."/>
            <person name="Henrissat B."/>
            <person name="Kuo A."/>
            <person name="Liang C."/>
            <person name="Lipzen A."/>
            <person name="Lutzoni F."/>
            <person name="Magnuson J."/>
            <person name="Mondo S."/>
            <person name="Nolan M."/>
            <person name="Ohm R."/>
            <person name="Pangilinan J."/>
            <person name="Park H.-J."/>
            <person name="Ramirez L."/>
            <person name="Alfaro M."/>
            <person name="Sun H."/>
            <person name="Tritt A."/>
            <person name="Yoshinaga Y."/>
            <person name="Zwiers L.-H."/>
            <person name="Turgeon B."/>
            <person name="Goodwin S."/>
            <person name="Spatafora J."/>
            <person name="Crous P."/>
            <person name="Grigoriev I."/>
        </authorList>
    </citation>
    <scope>NUCLEOTIDE SEQUENCE</scope>
    <source>
        <strain evidence="1">CBS 480.64</strain>
    </source>
</reference>
<evidence type="ECO:0000313" key="2">
    <source>
        <dbReference type="Proteomes" id="UP000799421"/>
    </source>
</evidence>
<name>A0A6A7BXB9_9PEZI</name>
<dbReference type="EMBL" id="MU005994">
    <property type="protein sequence ID" value="KAF2859365.1"/>
    <property type="molecule type" value="Genomic_DNA"/>
</dbReference>
<protein>
    <submittedName>
        <fullName evidence="1">Uncharacterized protein</fullName>
    </submittedName>
</protein>